<dbReference type="KEGG" id="awu:BEN71_15240"/>
<dbReference type="AlphaFoldDB" id="A0A385C8W5"/>
<dbReference type="RefSeq" id="WP_068974930.1">
    <property type="nucleotide sequence ID" value="NZ_CP031716.1"/>
</dbReference>
<evidence type="ECO:0000313" key="2">
    <source>
        <dbReference type="Proteomes" id="UP000279962"/>
    </source>
</evidence>
<evidence type="ECO:0000313" key="1">
    <source>
        <dbReference type="EMBL" id="AYO55439.1"/>
    </source>
</evidence>
<dbReference type="STRING" id="1879050.GCA_001696605_02343"/>
<proteinExistence type="predicted"/>
<dbReference type="Proteomes" id="UP000279962">
    <property type="component" value="Chromosome"/>
</dbReference>
<protein>
    <submittedName>
        <fullName evidence="1">Uncharacterized protein</fullName>
    </submittedName>
</protein>
<accession>A0A385C8W5</accession>
<reference evidence="1 2" key="1">
    <citation type="submission" date="2018-10" db="EMBL/GenBank/DDBJ databases">
        <title>The complete genome of Acinetobacter wuhouensis strain WCHAW010062.</title>
        <authorList>
            <person name="Hu Y."/>
            <person name="Long H."/>
            <person name="Feng Y."/>
            <person name="Zong Z."/>
        </authorList>
    </citation>
    <scope>NUCLEOTIDE SEQUENCE [LARGE SCALE GENOMIC DNA]</scope>
    <source>
        <strain evidence="1 2">WCHAW010062</strain>
    </source>
</reference>
<dbReference type="EMBL" id="CP033133">
    <property type="protein sequence ID" value="AYO55439.1"/>
    <property type="molecule type" value="Genomic_DNA"/>
</dbReference>
<name>A0A385C8W5_9GAMM</name>
<organism evidence="1 2">
    <name type="scientific">Acinetobacter wuhouensis</name>
    <dbReference type="NCBI Taxonomy" id="1879050"/>
    <lineage>
        <taxon>Bacteria</taxon>
        <taxon>Pseudomonadati</taxon>
        <taxon>Pseudomonadota</taxon>
        <taxon>Gammaproteobacteria</taxon>
        <taxon>Moraxellales</taxon>
        <taxon>Moraxellaceae</taxon>
        <taxon>Acinetobacter</taxon>
    </lineage>
</organism>
<gene>
    <name evidence="1" type="ORF">CDG68_18055</name>
</gene>
<sequence length="219" mass="25047">MAFDLVQYFVEQVKIQKPQLLSQLSPEQRQANIEEINALTLGKLITLWRKDEDVLYQEIFTPNHLYIQEISRHLTTSTQNKSSLEKKVLEQATTDILELQILELKQLDTAGSLGKRGLRELVIGQIEHLSGQAKDWVWSTNELTELIGSQPIEQEEISLDETMKEFNQMVNVQHTDAHTDHPETTVIETVNPTWAKIAEPIVALVVLYILFEAVTKVFA</sequence>
<dbReference type="OrthoDB" id="6717066at2"/>